<evidence type="ECO:0000256" key="2">
    <source>
        <dbReference type="ARBA" id="ARBA00022448"/>
    </source>
</evidence>
<evidence type="ECO:0000256" key="6">
    <source>
        <dbReference type="ARBA" id="ARBA00023136"/>
    </source>
</evidence>
<accession>A0A1Q2HUA3</accession>
<feature type="transmembrane region" description="Helical" evidence="7">
    <location>
        <begin position="23"/>
        <end position="43"/>
    </location>
</feature>
<dbReference type="PANTHER" id="PTHR30193">
    <property type="entry name" value="ABC TRANSPORTER PERMEASE PROTEIN"/>
    <property type="match status" value="1"/>
</dbReference>
<feature type="transmembrane region" description="Helical" evidence="7">
    <location>
        <begin position="82"/>
        <end position="103"/>
    </location>
</feature>
<feature type="transmembrane region" description="Helical" evidence="7">
    <location>
        <begin position="115"/>
        <end position="135"/>
    </location>
</feature>
<feature type="transmembrane region" description="Helical" evidence="7">
    <location>
        <begin position="210"/>
        <end position="238"/>
    </location>
</feature>
<dbReference type="Gene3D" id="1.10.3720.10">
    <property type="entry name" value="MetI-like"/>
    <property type="match status" value="1"/>
</dbReference>
<evidence type="ECO:0000256" key="3">
    <source>
        <dbReference type="ARBA" id="ARBA00022475"/>
    </source>
</evidence>
<protein>
    <submittedName>
        <fullName evidence="9">sn-glycerol-3-phosphate transport system permease protein UgpA</fullName>
    </submittedName>
</protein>
<dbReference type="PANTHER" id="PTHR30193:SF37">
    <property type="entry name" value="INNER MEMBRANE ABC TRANSPORTER PERMEASE PROTEIN YCJO"/>
    <property type="match status" value="1"/>
</dbReference>
<name>A0A1Q2HUA3_9CORY</name>
<evidence type="ECO:0000313" key="10">
    <source>
        <dbReference type="Proteomes" id="UP000217209"/>
    </source>
</evidence>
<dbReference type="Pfam" id="PF00528">
    <property type="entry name" value="BPD_transp_1"/>
    <property type="match status" value="1"/>
</dbReference>
<dbReference type="GO" id="GO:0005886">
    <property type="term" value="C:plasma membrane"/>
    <property type="evidence" value="ECO:0007669"/>
    <property type="project" value="UniProtKB-SubCell"/>
</dbReference>
<keyword evidence="5 7" id="KW-1133">Transmembrane helix</keyword>
<evidence type="ECO:0000256" key="5">
    <source>
        <dbReference type="ARBA" id="ARBA00022989"/>
    </source>
</evidence>
<dbReference type="GO" id="GO:0055085">
    <property type="term" value="P:transmembrane transport"/>
    <property type="evidence" value="ECO:0007669"/>
    <property type="project" value="InterPro"/>
</dbReference>
<dbReference type="InterPro" id="IPR000515">
    <property type="entry name" value="MetI-like"/>
</dbReference>
<keyword evidence="6 7" id="KW-0472">Membrane</keyword>
<evidence type="ECO:0000313" key="9">
    <source>
        <dbReference type="EMBL" id="AQQ14427.1"/>
    </source>
</evidence>
<gene>
    <name evidence="9" type="primary">ugpA2</name>
    <name evidence="9" type="ORF">CGLAU_02210</name>
</gene>
<evidence type="ECO:0000256" key="7">
    <source>
        <dbReference type="SAM" id="Phobius"/>
    </source>
</evidence>
<dbReference type="RefSeq" id="WP_095659274.1">
    <property type="nucleotide sequence ID" value="NZ_CP019688.1"/>
</dbReference>
<dbReference type="InterPro" id="IPR035906">
    <property type="entry name" value="MetI-like_sf"/>
</dbReference>
<organism evidence="9 10">
    <name type="scientific">Corynebacterium glaucum</name>
    <dbReference type="NCBI Taxonomy" id="187491"/>
    <lineage>
        <taxon>Bacteria</taxon>
        <taxon>Bacillati</taxon>
        <taxon>Actinomycetota</taxon>
        <taxon>Actinomycetes</taxon>
        <taxon>Mycobacteriales</taxon>
        <taxon>Corynebacteriaceae</taxon>
        <taxon>Corynebacterium</taxon>
    </lineage>
</organism>
<evidence type="ECO:0000256" key="4">
    <source>
        <dbReference type="ARBA" id="ARBA00022692"/>
    </source>
</evidence>
<feature type="domain" description="ABC transmembrane type-1" evidence="8">
    <location>
        <begin position="96"/>
        <end position="297"/>
    </location>
</feature>
<dbReference type="SUPFAM" id="SSF161098">
    <property type="entry name" value="MetI-like"/>
    <property type="match status" value="1"/>
</dbReference>
<feature type="transmembrane region" description="Helical" evidence="7">
    <location>
        <begin position="271"/>
        <end position="294"/>
    </location>
</feature>
<keyword evidence="4 7" id="KW-0812">Transmembrane</keyword>
<keyword evidence="2" id="KW-0813">Transport</keyword>
<comment type="subcellular location">
    <subcellularLocation>
        <location evidence="1">Cell membrane</location>
        <topology evidence="1">Multi-pass membrane protein</topology>
    </subcellularLocation>
</comment>
<keyword evidence="10" id="KW-1185">Reference proteome</keyword>
<feature type="transmembrane region" description="Helical" evidence="7">
    <location>
        <begin position="163"/>
        <end position="189"/>
    </location>
</feature>
<dbReference type="Proteomes" id="UP000217209">
    <property type="component" value="Chromosome"/>
</dbReference>
<dbReference type="AlphaFoldDB" id="A0A1Q2HUA3"/>
<sequence precursor="true">MATSPQATSQGEEVQPTRLRGPVLTFWLFLSPAIILLVVTRLWPVLEAITISLSDPVSGSPFGAYSALLTSDSFRNSLKVTLWFNLIINPLQLLLSLALAVLMCQNLPAQGIMRLMIFLPAAIPQSVSTVVWGIMMRPDDGLLNSILGPFGISNKPFLISPELALYSIMVIASWVGVGYWMMFLIAGINDIPASVIEASKLDGAGWWQRLFNIILPMMTRSLAFVLVATTVANFLLFVPVQVLTQGGPAGSTDLLMHQIYRQAYTYSDMPFAMAEVVVLTAITLIIVIIQFRFLRPRA</sequence>
<keyword evidence="3" id="KW-1003">Cell membrane</keyword>
<proteinExistence type="predicted"/>
<dbReference type="InterPro" id="IPR051393">
    <property type="entry name" value="ABC_transporter_permease"/>
</dbReference>
<dbReference type="OrthoDB" id="3810889at2"/>
<evidence type="ECO:0000259" key="8">
    <source>
        <dbReference type="Pfam" id="PF00528"/>
    </source>
</evidence>
<dbReference type="CDD" id="cd06261">
    <property type="entry name" value="TM_PBP2"/>
    <property type="match status" value="1"/>
</dbReference>
<reference evidence="9 10" key="1">
    <citation type="submission" date="2016-12" db="EMBL/GenBank/DDBJ databases">
        <authorList>
            <person name="Song W.-J."/>
            <person name="Kurnit D.M."/>
        </authorList>
    </citation>
    <scope>NUCLEOTIDE SEQUENCE [LARGE SCALE GENOMIC DNA]</scope>
    <source>
        <strain evidence="9 10">DSM 30827</strain>
    </source>
</reference>
<evidence type="ECO:0000256" key="1">
    <source>
        <dbReference type="ARBA" id="ARBA00004651"/>
    </source>
</evidence>
<dbReference type="EMBL" id="CP019688">
    <property type="protein sequence ID" value="AQQ14427.1"/>
    <property type="molecule type" value="Genomic_DNA"/>
</dbReference>
<dbReference type="KEGG" id="cgv:CGLAU_02210"/>